<keyword evidence="1" id="KW-1185">Reference proteome</keyword>
<reference evidence="2" key="1">
    <citation type="submission" date="2022-11" db="UniProtKB">
        <authorList>
            <consortium name="WormBaseParasite"/>
        </authorList>
    </citation>
    <scope>IDENTIFICATION</scope>
</reference>
<accession>A0A914Z607</accession>
<dbReference type="WBParaSite" id="PSU_v2.g7772.t1">
    <property type="protein sequence ID" value="PSU_v2.g7772.t1"/>
    <property type="gene ID" value="PSU_v2.g7772"/>
</dbReference>
<protein>
    <submittedName>
        <fullName evidence="2">F-box associated domain-containing protein</fullName>
    </submittedName>
</protein>
<name>A0A914Z607_9BILA</name>
<evidence type="ECO:0000313" key="2">
    <source>
        <dbReference type="WBParaSite" id="PSU_v2.g7772.t1"/>
    </source>
</evidence>
<proteinExistence type="predicted"/>
<dbReference type="AlphaFoldDB" id="A0A914Z607"/>
<evidence type="ECO:0000313" key="1">
    <source>
        <dbReference type="Proteomes" id="UP000887577"/>
    </source>
</evidence>
<sequence>MDQALVKYSNFTFQNPCSQRDGLLQSFSRPILWYILENASFEQWKKLHKTCKSLFCWNFDILVDYFAICGSHRYISNERNLNGYFLQYNKNKFENIVSIWLSNIMVFDSSKVAFSEIRPKITRCEVKDLRLTNCTLSDSDLKFLTKWGKTERFLLKIVAVFNSENVQLPLEDLLAFVPFADDIQIEATFTTAETSKKLTELERTRKFKTFIIDELDGTLDHELVYKFIKKNAGINSYLSIDFLEDEENTEIFKQLLQHELIQLNWQSILEYDSPPYAGYDPDEIYWQFDDFWDRVMSEKMCCGCWYDTPCTLCFFENGVPKSNEENQKEITSLQLSFGEKKESKNQIINDEILETSSKKQKIWYFFVKKSRPARLFILDSLNFLI</sequence>
<dbReference type="Proteomes" id="UP000887577">
    <property type="component" value="Unplaced"/>
</dbReference>
<organism evidence="1 2">
    <name type="scientific">Panagrolaimus superbus</name>
    <dbReference type="NCBI Taxonomy" id="310955"/>
    <lineage>
        <taxon>Eukaryota</taxon>
        <taxon>Metazoa</taxon>
        <taxon>Ecdysozoa</taxon>
        <taxon>Nematoda</taxon>
        <taxon>Chromadorea</taxon>
        <taxon>Rhabditida</taxon>
        <taxon>Tylenchina</taxon>
        <taxon>Panagrolaimomorpha</taxon>
        <taxon>Panagrolaimoidea</taxon>
        <taxon>Panagrolaimidae</taxon>
        <taxon>Panagrolaimus</taxon>
    </lineage>
</organism>